<name>A0A8H6M440_9AGAR</name>
<sequence>MEFNRTFYPSISQGRNYGNPEETLVGRSESTDRSSHRTYSVNSHNFYYGPVVNQAENVNFGAIYGTLSQQSDHSNGLEHSASRVLNHLANHISPGAINDSEERCDAPKCMPETRVAVQDEILSWITDGHRDASPKKILWVTGPAGTGKTAILGTIADRYKEKGLLAASFFFSSFFGSRDRRSKKCLISTLAYQLLQHSSMQAAGVHAVTLQSIERDPAIFQKRLQTQLDGLILDGLRSTERARKDDVSQSHPMVIIIDGLDECDLVDDSPEYKRTARSKEDDHREILSVLLHAVSNPFFPFKVIVASRPERAIREFFDTTAKVQTRVLFLDDNYNPDADIRLFYESRFLDICRRFNLPASWPGKAAIDVLVENASGQFVYAATTMRFVEGTTFAAADPRSWQGLDTPDQRLKRILQRSNVTRSNGPSLNPFGALDALYTAIIETCPNRMLSVRWIRAINVLIVSPERKGTQVAPHWLIKLVLELSPGEEHHALGTLASLLTVKSGLKHPCKPASVPYYTYSFYHKSFLDFIDDSDRCGTLYISEEEVNDFISRRFFQTMGNHTEKGKVEEPILYYSLAMSQGTLLSFSSKETFKNAEPDMLSCDVQKWASFTTTRIGQKLTRVTPICERMLCAVHERGRARGSCWSPLAAMQDQWLVACLSHAASISLFNFATSNSPLLLPPPPPIRDMRSAKPTSGGSKHRAGESDPNGMRCLIENCPKQRAVEVAHVVPRELTSNKKFVSASYSRWHEGFLNTTHCHADEVDRVVMGYAERDVEPRLPPQYLLPGFIVAFSLQEDGSALQPTPLEREEIPTIEDETYRYTFIPLADLSSFGITRQNQEANLEDPAAFKTHLHPFTTLPSFISHVHPKYVMLRMACLIFKRQSDPYIRKLGKTNPVVGKLGRFYHEWATTWLPPRARADPSYMDVVKCNQEDDVDGEDEEEEEEKEEVPRALWGYEESESEYDESDRESSDGDSVCTAPRRLWYPSPASEVVALPRRRALAKRRSRELESGGSDPVGGHGKKHRRLVRDEDTLGAGTQSNWTKRSISDWARDCSYSPPPTIACARSQHI</sequence>
<dbReference type="PANTHER" id="PTHR10039:SF14">
    <property type="entry name" value="NACHT DOMAIN-CONTAINING PROTEIN"/>
    <property type="match status" value="1"/>
</dbReference>
<keyword evidence="1" id="KW-0677">Repeat</keyword>
<feature type="compositionally biased region" description="Polar residues" evidence="2">
    <location>
        <begin position="7"/>
        <end position="16"/>
    </location>
</feature>
<evidence type="ECO:0000259" key="3">
    <source>
        <dbReference type="PROSITE" id="PS50837"/>
    </source>
</evidence>
<evidence type="ECO:0000313" key="5">
    <source>
        <dbReference type="Proteomes" id="UP000521943"/>
    </source>
</evidence>
<dbReference type="PROSITE" id="PS50837">
    <property type="entry name" value="NACHT"/>
    <property type="match status" value="1"/>
</dbReference>
<feature type="region of interest" description="Disordered" evidence="2">
    <location>
        <begin position="1"/>
        <end position="37"/>
    </location>
</feature>
<dbReference type="Proteomes" id="UP000521943">
    <property type="component" value="Unassembled WGS sequence"/>
</dbReference>
<dbReference type="EMBL" id="JACGCI010000032">
    <property type="protein sequence ID" value="KAF6754908.1"/>
    <property type="molecule type" value="Genomic_DNA"/>
</dbReference>
<dbReference type="InterPro" id="IPR056884">
    <property type="entry name" value="NPHP3-like_N"/>
</dbReference>
<feature type="region of interest" description="Disordered" evidence="2">
    <location>
        <begin position="682"/>
        <end position="711"/>
    </location>
</feature>
<dbReference type="Pfam" id="PF24883">
    <property type="entry name" value="NPHP3_N"/>
    <property type="match status" value="1"/>
</dbReference>
<evidence type="ECO:0000256" key="2">
    <source>
        <dbReference type="SAM" id="MobiDB-lite"/>
    </source>
</evidence>
<feature type="domain" description="NACHT" evidence="3">
    <location>
        <begin position="136"/>
        <end position="309"/>
    </location>
</feature>
<dbReference type="InterPro" id="IPR027417">
    <property type="entry name" value="P-loop_NTPase"/>
</dbReference>
<feature type="compositionally biased region" description="Polar residues" evidence="2">
    <location>
        <begin position="1036"/>
        <end position="1045"/>
    </location>
</feature>
<dbReference type="PANTHER" id="PTHR10039">
    <property type="entry name" value="AMELOGENIN"/>
    <property type="match status" value="1"/>
</dbReference>
<gene>
    <name evidence="4" type="ORF">DFP72DRAFT_1068054</name>
</gene>
<reference evidence="4 5" key="1">
    <citation type="submission" date="2020-07" db="EMBL/GenBank/DDBJ databases">
        <title>Comparative genomics of pyrophilous fungi reveals a link between fire events and developmental genes.</title>
        <authorList>
            <consortium name="DOE Joint Genome Institute"/>
            <person name="Steindorff A.S."/>
            <person name="Carver A."/>
            <person name="Calhoun S."/>
            <person name="Stillman K."/>
            <person name="Liu H."/>
            <person name="Lipzen A."/>
            <person name="Pangilinan J."/>
            <person name="Labutti K."/>
            <person name="Bruns T.D."/>
            <person name="Grigoriev I.V."/>
        </authorList>
    </citation>
    <scope>NUCLEOTIDE SEQUENCE [LARGE SCALE GENOMIC DNA]</scope>
    <source>
        <strain evidence="4 5">CBS 144469</strain>
    </source>
</reference>
<dbReference type="AlphaFoldDB" id="A0A8H6M440"/>
<accession>A0A8H6M440</accession>
<feature type="compositionally biased region" description="Acidic residues" evidence="2">
    <location>
        <begin position="932"/>
        <end position="947"/>
    </location>
</feature>
<dbReference type="OrthoDB" id="4760524at2759"/>
<proteinExistence type="predicted"/>
<feature type="region of interest" description="Disordered" evidence="2">
    <location>
        <begin position="1003"/>
        <end position="1070"/>
    </location>
</feature>
<feature type="compositionally biased region" description="Acidic residues" evidence="2">
    <location>
        <begin position="957"/>
        <end position="967"/>
    </location>
</feature>
<feature type="region of interest" description="Disordered" evidence="2">
    <location>
        <begin position="932"/>
        <end position="981"/>
    </location>
</feature>
<dbReference type="Gene3D" id="3.40.50.300">
    <property type="entry name" value="P-loop containing nucleotide triphosphate hydrolases"/>
    <property type="match status" value="1"/>
</dbReference>
<keyword evidence="5" id="KW-1185">Reference proteome</keyword>
<dbReference type="SUPFAM" id="SSF52540">
    <property type="entry name" value="P-loop containing nucleoside triphosphate hydrolases"/>
    <property type="match status" value="1"/>
</dbReference>
<organism evidence="4 5">
    <name type="scientific">Ephemerocybe angulata</name>
    <dbReference type="NCBI Taxonomy" id="980116"/>
    <lineage>
        <taxon>Eukaryota</taxon>
        <taxon>Fungi</taxon>
        <taxon>Dikarya</taxon>
        <taxon>Basidiomycota</taxon>
        <taxon>Agaricomycotina</taxon>
        <taxon>Agaricomycetes</taxon>
        <taxon>Agaricomycetidae</taxon>
        <taxon>Agaricales</taxon>
        <taxon>Agaricineae</taxon>
        <taxon>Psathyrellaceae</taxon>
        <taxon>Ephemerocybe</taxon>
    </lineage>
</organism>
<evidence type="ECO:0000313" key="4">
    <source>
        <dbReference type="EMBL" id="KAF6754908.1"/>
    </source>
</evidence>
<protein>
    <recommendedName>
        <fullName evidence="3">NACHT domain-containing protein</fullName>
    </recommendedName>
</protein>
<evidence type="ECO:0000256" key="1">
    <source>
        <dbReference type="ARBA" id="ARBA00022737"/>
    </source>
</evidence>
<dbReference type="InterPro" id="IPR007111">
    <property type="entry name" value="NACHT_NTPase"/>
</dbReference>
<comment type="caution">
    <text evidence="4">The sequence shown here is derived from an EMBL/GenBank/DDBJ whole genome shotgun (WGS) entry which is preliminary data.</text>
</comment>